<dbReference type="Proteomes" id="UP001446871">
    <property type="component" value="Unassembled WGS sequence"/>
</dbReference>
<sequence>MSPNVPMAPNVPIEDVKVLCYAMATCEDFKLNTKGLAPHIGIKTPNNCSNRRLHAILKPIGFELINGKIVAKDDSGSPDKNDDSADAPATPTPASKRQKKRKIEAVDDYEEMMKIEEELILNDEI</sequence>
<feature type="compositionally biased region" description="Low complexity" evidence="1">
    <location>
        <begin position="86"/>
        <end position="95"/>
    </location>
</feature>
<organism evidence="2 3">
    <name type="scientific">Apiospora saccharicola</name>
    <dbReference type="NCBI Taxonomy" id="335842"/>
    <lineage>
        <taxon>Eukaryota</taxon>
        <taxon>Fungi</taxon>
        <taxon>Dikarya</taxon>
        <taxon>Ascomycota</taxon>
        <taxon>Pezizomycotina</taxon>
        <taxon>Sordariomycetes</taxon>
        <taxon>Xylariomycetidae</taxon>
        <taxon>Amphisphaeriales</taxon>
        <taxon>Apiosporaceae</taxon>
        <taxon>Apiospora</taxon>
    </lineage>
</organism>
<accession>A0ABR1VNN0</accession>
<feature type="region of interest" description="Disordered" evidence="1">
    <location>
        <begin position="71"/>
        <end position="103"/>
    </location>
</feature>
<evidence type="ECO:0000313" key="3">
    <source>
        <dbReference type="Proteomes" id="UP001446871"/>
    </source>
</evidence>
<evidence type="ECO:0000313" key="2">
    <source>
        <dbReference type="EMBL" id="KAK8072851.1"/>
    </source>
</evidence>
<proteinExistence type="predicted"/>
<comment type="caution">
    <text evidence="2">The sequence shown here is derived from an EMBL/GenBank/DDBJ whole genome shotgun (WGS) entry which is preliminary data.</text>
</comment>
<dbReference type="EMBL" id="JAQQWM010000003">
    <property type="protein sequence ID" value="KAK8072851.1"/>
    <property type="molecule type" value="Genomic_DNA"/>
</dbReference>
<name>A0ABR1VNN0_9PEZI</name>
<feature type="compositionally biased region" description="Basic and acidic residues" evidence="1">
    <location>
        <begin position="71"/>
        <end position="83"/>
    </location>
</feature>
<reference evidence="2 3" key="1">
    <citation type="submission" date="2023-01" db="EMBL/GenBank/DDBJ databases">
        <title>Analysis of 21 Apiospora genomes using comparative genomics revels a genus with tremendous synthesis potential of carbohydrate active enzymes and secondary metabolites.</title>
        <authorList>
            <person name="Sorensen T."/>
        </authorList>
    </citation>
    <scope>NUCLEOTIDE SEQUENCE [LARGE SCALE GENOMIC DNA]</scope>
    <source>
        <strain evidence="2 3">CBS 83171</strain>
    </source>
</reference>
<evidence type="ECO:0000256" key="1">
    <source>
        <dbReference type="SAM" id="MobiDB-lite"/>
    </source>
</evidence>
<keyword evidence="3" id="KW-1185">Reference proteome</keyword>
<protein>
    <submittedName>
        <fullName evidence="2">Uncharacterized protein</fullName>
    </submittedName>
</protein>
<gene>
    <name evidence="2" type="ORF">PG996_006199</name>
</gene>